<evidence type="ECO:0000256" key="3">
    <source>
        <dbReference type="ARBA" id="ARBA00022723"/>
    </source>
</evidence>
<feature type="region of interest" description="Disordered" evidence="13">
    <location>
        <begin position="382"/>
        <end position="406"/>
    </location>
</feature>
<name>A0A2Y9R5S7_TRIMA</name>
<evidence type="ECO:0000313" key="17">
    <source>
        <dbReference type="RefSeq" id="XP_023587051.1"/>
    </source>
</evidence>
<dbReference type="InterPro" id="IPR004012">
    <property type="entry name" value="Run_dom"/>
</dbReference>
<gene>
    <name evidence="16 17 18 19 20" type="primary">RUFY4</name>
</gene>
<evidence type="ECO:0000256" key="4">
    <source>
        <dbReference type="ARBA" id="ARBA00022771"/>
    </source>
</evidence>
<keyword evidence="3" id="KW-0479">Metal-binding</keyword>
<feature type="region of interest" description="Disordered" evidence="13">
    <location>
        <begin position="176"/>
        <end position="345"/>
    </location>
</feature>
<dbReference type="FunFam" id="1.20.58.900:FF:000015">
    <property type="entry name" value="RUN and FYVE domain containing 4"/>
    <property type="match status" value="1"/>
</dbReference>
<dbReference type="GO" id="GO:0000045">
    <property type="term" value="P:autophagosome assembly"/>
    <property type="evidence" value="ECO:0007669"/>
    <property type="project" value="TreeGrafter"/>
</dbReference>
<dbReference type="AlphaFoldDB" id="A0A2Y9R5S7"/>
<feature type="compositionally biased region" description="Basic and acidic residues" evidence="13">
    <location>
        <begin position="382"/>
        <end position="393"/>
    </location>
</feature>
<dbReference type="PANTHER" id="PTHR47732">
    <property type="entry name" value="RUN AND FYVE DOMAIN-CONTAINING PROTEIN 4"/>
    <property type="match status" value="1"/>
</dbReference>
<dbReference type="RefSeq" id="XP_023587052.1">
    <property type="nucleotide sequence ID" value="XM_023731284.1"/>
</dbReference>
<proteinExistence type="predicted"/>
<protein>
    <recommendedName>
        <fullName evidence="11">RUN and FYVE domain-containing protein 4</fullName>
    </recommendedName>
</protein>
<dbReference type="PROSITE" id="PS50826">
    <property type="entry name" value="RUN"/>
    <property type="match status" value="1"/>
</dbReference>
<dbReference type="Pfam" id="PF02759">
    <property type="entry name" value="RUN"/>
    <property type="match status" value="1"/>
</dbReference>
<dbReference type="RefSeq" id="XP_023587050.1">
    <property type="nucleotide sequence ID" value="XM_023731282.1"/>
</dbReference>
<dbReference type="GO" id="GO:0051050">
    <property type="term" value="P:positive regulation of transport"/>
    <property type="evidence" value="ECO:0007669"/>
    <property type="project" value="UniProtKB-ARBA"/>
</dbReference>
<evidence type="ECO:0000313" key="16">
    <source>
        <dbReference type="RefSeq" id="XP_023587050.1"/>
    </source>
</evidence>
<comment type="subcellular location">
    <subcellularLocation>
        <location evidence="2">Cytoplasmic vesicle</location>
        <location evidence="2">Autophagosome</location>
    </subcellularLocation>
    <subcellularLocation>
        <location evidence="1">Lysosome</location>
    </subcellularLocation>
</comment>
<keyword evidence="15" id="KW-1185">Reference proteome</keyword>
<dbReference type="InterPro" id="IPR037213">
    <property type="entry name" value="Run_dom_sf"/>
</dbReference>
<comment type="function">
    <text evidence="10">ARL8 effector that promotes the coupling of endolysosomes to dynein-dynactin for retrograde transport along microtubules. Acts by binding both GTP-bound ARL8 and dynein-dynactin. In nonneuronal cells, promotes concentration of endolysosomes in the juxtanuclear area. In hippocampal neurons, drives retrograde transport of endolysosomes from the axon to the soma. Positive regulator of macroautophagy in dendritic cells. Increases autophagic flux, probably by stimulating both autophagosome formation and facilitating tethering with lysosomes. Binds to phosphatidylinositol 3-phosphate (PtdIns3P) through its FYVE-type zinc finger. Positive regulator of osteosclast bone-resorbing activity, possibly by promoting late endosome-lysosome fusion by acting as an adapter protein between RAB7A on late endosomes and LAMP2 on primary lysosomes.</text>
</comment>
<dbReference type="Pfam" id="PF25366">
    <property type="entry name" value="RUFY4"/>
    <property type="match status" value="1"/>
</dbReference>
<dbReference type="RefSeq" id="XP_023587053.1">
    <property type="nucleotide sequence ID" value="XM_023731285.1"/>
</dbReference>
<dbReference type="Proteomes" id="UP000248480">
    <property type="component" value="Unplaced"/>
</dbReference>
<keyword evidence="5" id="KW-0862">Zinc</keyword>
<dbReference type="SUPFAM" id="SSF140741">
    <property type="entry name" value="RUN domain-like"/>
    <property type="match status" value="1"/>
</dbReference>
<dbReference type="GO" id="GO:0071353">
    <property type="term" value="P:cellular response to interleukin-4"/>
    <property type="evidence" value="ECO:0007669"/>
    <property type="project" value="UniProtKB-ARBA"/>
</dbReference>
<evidence type="ECO:0000256" key="2">
    <source>
        <dbReference type="ARBA" id="ARBA00004419"/>
    </source>
</evidence>
<keyword evidence="6" id="KW-0072">Autophagy</keyword>
<evidence type="ECO:0000256" key="7">
    <source>
        <dbReference type="ARBA" id="ARBA00023054"/>
    </source>
</evidence>
<dbReference type="GO" id="GO:0016239">
    <property type="term" value="P:positive regulation of macroautophagy"/>
    <property type="evidence" value="ECO:0007669"/>
    <property type="project" value="InterPro"/>
</dbReference>
<dbReference type="Gene3D" id="1.20.58.900">
    <property type="match status" value="1"/>
</dbReference>
<evidence type="ECO:0000313" key="18">
    <source>
        <dbReference type="RefSeq" id="XP_023587052.1"/>
    </source>
</evidence>
<dbReference type="RefSeq" id="XP_023587051.1">
    <property type="nucleotide sequence ID" value="XM_023731283.1"/>
</dbReference>
<feature type="coiled-coil region" evidence="12">
    <location>
        <begin position="409"/>
        <end position="471"/>
    </location>
</feature>
<dbReference type="CTD" id="285180"/>
<dbReference type="GO" id="GO:0005764">
    <property type="term" value="C:lysosome"/>
    <property type="evidence" value="ECO:0007669"/>
    <property type="project" value="UniProtKB-SubCell"/>
</dbReference>
<evidence type="ECO:0000313" key="15">
    <source>
        <dbReference type="Proteomes" id="UP000248480"/>
    </source>
</evidence>
<keyword evidence="4" id="KW-0863">Zinc-finger</keyword>
<evidence type="ECO:0000256" key="8">
    <source>
        <dbReference type="ARBA" id="ARBA00023228"/>
    </source>
</evidence>
<evidence type="ECO:0000259" key="14">
    <source>
        <dbReference type="PROSITE" id="PS50826"/>
    </source>
</evidence>
<evidence type="ECO:0000256" key="1">
    <source>
        <dbReference type="ARBA" id="ARBA00004371"/>
    </source>
</evidence>
<dbReference type="InterPro" id="IPR059036">
    <property type="entry name" value="RUFY4_dom"/>
</dbReference>
<keyword evidence="8" id="KW-0458">Lysosome</keyword>
<evidence type="ECO:0000313" key="19">
    <source>
        <dbReference type="RefSeq" id="XP_023587053.1"/>
    </source>
</evidence>
<evidence type="ECO:0000256" key="10">
    <source>
        <dbReference type="ARBA" id="ARBA00059075"/>
    </source>
</evidence>
<keyword evidence="7 12" id="KW-0175">Coiled coil</keyword>
<reference evidence="16 17" key="1">
    <citation type="submission" date="2025-04" db="UniProtKB">
        <authorList>
            <consortium name="RefSeq"/>
        </authorList>
    </citation>
    <scope>IDENTIFICATION</scope>
</reference>
<dbReference type="PANTHER" id="PTHR47732:SF1">
    <property type="entry name" value="RUN AND FYVE DOMAIN-CONTAINING PROTEIN 4"/>
    <property type="match status" value="1"/>
</dbReference>
<sequence length="597" mass="67341">MPMMEESAGLKVTRDLKAAVSAILQGYGDGQQSVTDASAELHRLCGCLELLLQFDQKEKKSFLRPRKDYWDFLSTALWQQRGDMEPSRFVRSQEKLKTPLGKGRAFIRFCLAHGQLAESLQLCLLNPELTREWYGPRSPLVCRELQEDILDSLYSLNGVAFDLDLQRPDLDGAWPMFSESRCSNSRKTQGRRPRRDKVSPKKISAACGGPKGVHQEEPHPNQASCLGDVPRGDCFAGLSGSQPHKHLPPFLEKKREDPRSPKAPRSRWEPEEELQQDQSEGAPRPGICLQNSTPSIQGQREGSKGAPKEVIGTEAEGRGGLPGAETQRSVEETHEGEAEWGHVQRLLTSSPRRTIEEVTWGRRQESEVPSIPGEHWVLQGLEKGEDSTTEKPQKRTGATSVAGREAQAEASLQDVVKSLRHQLRKAKEQGQHQKQLLMEQDRELKALQKQLSRCQEESAQLQAELARKQQEAERRDAMYQEELGGQRDLVQAMKRRVLELIQEKDNLWQKVQHLSSVAPECCVSCSKIFGRLSRRYPCRLQQERALLPTLLPERRLPGHLTKTCPGLDFPCHPHRICALPSAVPNPLIYPVLPSRSW</sequence>
<keyword evidence="9" id="KW-0968">Cytoplasmic vesicle</keyword>
<evidence type="ECO:0000256" key="12">
    <source>
        <dbReference type="SAM" id="Coils"/>
    </source>
</evidence>
<dbReference type="GO" id="GO:0008270">
    <property type="term" value="F:zinc ion binding"/>
    <property type="evidence" value="ECO:0007669"/>
    <property type="project" value="UniProtKB-KW"/>
</dbReference>
<evidence type="ECO:0000256" key="9">
    <source>
        <dbReference type="ARBA" id="ARBA00023329"/>
    </source>
</evidence>
<evidence type="ECO:0000256" key="13">
    <source>
        <dbReference type="SAM" id="MobiDB-lite"/>
    </source>
</evidence>
<evidence type="ECO:0000256" key="6">
    <source>
        <dbReference type="ARBA" id="ARBA00023006"/>
    </source>
</evidence>
<dbReference type="STRING" id="127582.A0A2Y9R5S7"/>
<feature type="compositionally biased region" description="Basic and acidic residues" evidence="13">
    <location>
        <begin position="328"/>
        <end position="342"/>
    </location>
</feature>
<dbReference type="GO" id="GO:0005776">
    <property type="term" value="C:autophagosome"/>
    <property type="evidence" value="ECO:0007669"/>
    <property type="project" value="UniProtKB-SubCell"/>
</dbReference>
<dbReference type="GeneID" id="101342244"/>
<dbReference type="GO" id="GO:0031410">
    <property type="term" value="C:cytoplasmic vesicle"/>
    <property type="evidence" value="ECO:0007669"/>
    <property type="project" value="UniProtKB-KW"/>
</dbReference>
<feature type="domain" description="RUN" evidence="14">
    <location>
        <begin position="35"/>
        <end position="168"/>
    </location>
</feature>
<feature type="compositionally biased region" description="Polar residues" evidence="13">
    <location>
        <begin position="289"/>
        <end position="300"/>
    </location>
</feature>
<evidence type="ECO:0000256" key="5">
    <source>
        <dbReference type="ARBA" id="ARBA00022833"/>
    </source>
</evidence>
<accession>A0A2Y9R5S7</accession>
<dbReference type="InterPro" id="IPR042939">
    <property type="entry name" value="RUFY4"/>
</dbReference>
<dbReference type="RefSeq" id="XP_023587054.1">
    <property type="nucleotide sequence ID" value="XM_023731286.1"/>
</dbReference>
<organism evidence="15 20">
    <name type="scientific">Trichechus manatus latirostris</name>
    <name type="common">Florida manatee</name>
    <dbReference type="NCBI Taxonomy" id="127582"/>
    <lineage>
        <taxon>Eukaryota</taxon>
        <taxon>Metazoa</taxon>
        <taxon>Chordata</taxon>
        <taxon>Craniata</taxon>
        <taxon>Vertebrata</taxon>
        <taxon>Euteleostomi</taxon>
        <taxon>Mammalia</taxon>
        <taxon>Eutheria</taxon>
        <taxon>Afrotheria</taxon>
        <taxon>Sirenia</taxon>
        <taxon>Trichechidae</taxon>
        <taxon>Trichechus</taxon>
    </lineage>
</organism>
<dbReference type="GO" id="GO:0032266">
    <property type="term" value="F:phosphatidylinositol-3-phosphate binding"/>
    <property type="evidence" value="ECO:0007669"/>
    <property type="project" value="TreeGrafter"/>
</dbReference>
<evidence type="ECO:0000256" key="11">
    <source>
        <dbReference type="ARBA" id="ARBA00069100"/>
    </source>
</evidence>
<evidence type="ECO:0000313" key="20">
    <source>
        <dbReference type="RefSeq" id="XP_023587054.1"/>
    </source>
</evidence>
<feature type="compositionally biased region" description="Basic and acidic residues" evidence="13">
    <location>
        <begin position="251"/>
        <end position="260"/>
    </location>
</feature>